<dbReference type="RefSeq" id="WP_274114575.1">
    <property type="nucleotide sequence ID" value="NZ_JAPCKI010000024.1"/>
</dbReference>
<proteinExistence type="predicted"/>
<evidence type="ECO:0000313" key="5">
    <source>
        <dbReference type="Proteomes" id="UP001148932"/>
    </source>
</evidence>
<dbReference type="PANTHER" id="PTHR43096">
    <property type="entry name" value="DNAJ HOMOLOG 1, MITOCHONDRIAL-RELATED"/>
    <property type="match status" value="1"/>
</dbReference>
<dbReference type="InterPro" id="IPR036869">
    <property type="entry name" value="J_dom_sf"/>
</dbReference>
<evidence type="ECO:0000256" key="1">
    <source>
        <dbReference type="ARBA" id="ARBA00022705"/>
    </source>
</evidence>
<dbReference type="SUPFAM" id="SSF49493">
    <property type="entry name" value="HSP40/DnaJ peptide-binding domain"/>
    <property type="match status" value="1"/>
</dbReference>
<keyword evidence="2" id="KW-0346">Stress response</keyword>
<organism evidence="4 5">
    <name type="scientific">Acidovorax benzenivorans</name>
    <dbReference type="NCBI Taxonomy" id="2987520"/>
    <lineage>
        <taxon>Bacteria</taxon>
        <taxon>Pseudomonadati</taxon>
        <taxon>Pseudomonadota</taxon>
        <taxon>Betaproteobacteria</taxon>
        <taxon>Burkholderiales</taxon>
        <taxon>Comamonadaceae</taxon>
        <taxon>Acidovorax</taxon>
    </lineage>
</organism>
<keyword evidence="1" id="KW-0235">DNA replication</keyword>
<dbReference type="SUPFAM" id="SSF46565">
    <property type="entry name" value="Chaperone J-domain"/>
    <property type="match status" value="1"/>
</dbReference>
<dbReference type="SUPFAM" id="SSF57938">
    <property type="entry name" value="DnaJ/Hsp40 cysteine-rich domain"/>
    <property type="match status" value="1"/>
</dbReference>
<dbReference type="EMBL" id="JAPCKI010000024">
    <property type="protein sequence ID" value="MDD2180524.1"/>
    <property type="molecule type" value="Genomic_DNA"/>
</dbReference>
<dbReference type="PROSITE" id="PS50076">
    <property type="entry name" value="DNAJ_2"/>
    <property type="match status" value="1"/>
</dbReference>
<protein>
    <submittedName>
        <fullName evidence="4">DnaJ domain-containing protein</fullName>
    </submittedName>
</protein>
<accession>A0ABT5S3M7</accession>
<dbReference type="SMART" id="SM00271">
    <property type="entry name" value="DnaJ"/>
    <property type="match status" value="1"/>
</dbReference>
<sequence>MLHCNIACTNQTKDLDDPYHELGLAPGSSDAEVKVAWRRLSARWHPDRNNSPHALRKIQRINRALEMIRNAQAEPEADTEGPAPGAEPSTVEHTINLTLEEVVTGCVKEVRGEVIEDCAECSGSGLQLQATECSECGGAGHSRQNLWFAWIASTDKCTACRGQGKTRHSCTACAASGKAPARKYRCRVPVAPGARGGDLLDISARVEGNRRQHKLALRVRVELRPHEFFTAEADGALKCELPVDGFAWMANRWIEVPSPRGLQQMKLRRGHLNYRIKNAGLPWKNETEAGDCLITVVPMFPQELSHEQEAMIDRLVASNSGTAGTSAGGRMAAWSRLVNNWLDRRR</sequence>
<dbReference type="Gene3D" id="1.10.287.110">
    <property type="entry name" value="DnaJ domain"/>
    <property type="match status" value="1"/>
</dbReference>
<dbReference type="Pfam" id="PF01556">
    <property type="entry name" value="DnaJ_C"/>
    <property type="match status" value="1"/>
</dbReference>
<dbReference type="InterPro" id="IPR036410">
    <property type="entry name" value="HSP_DnaJ_Cys-rich_dom_sf"/>
</dbReference>
<dbReference type="InterPro" id="IPR002939">
    <property type="entry name" value="DnaJ_C"/>
</dbReference>
<evidence type="ECO:0000313" key="4">
    <source>
        <dbReference type="EMBL" id="MDD2180524.1"/>
    </source>
</evidence>
<comment type="caution">
    <text evidence="4">The sequence shown here is derived from an EMBL/GenBank/DDBJ whole genome shotgun (WGS) entry which is preliminary data.</text>
</comment>
<name>A0ABT5S3M7_9BURK</name>
<dbReference type="Proteomes" id="UP001148932">
    <property type="component" value="Unassembled WGS sequence"/>
</dbReference>
<dbReference type="Gene3D" id="2.10.230.10">
    <property type="entry name" value="Heat shock protein DnaJ, cysteine-rich domain"/>
    <property type="match status" value="1"/>
</dbReference>
<feature type="domain" description="J" evidence="3">
    <location>
        <begin position="17"/>
        <end position="81"/>
    </location>
</feature>
<dbReference type="PRINTS" id="PR00625">
    <property type="entry name" value="JDOMAIN"/>
</dbReference>
<dbReference type="CDD" id="cd06257">
    <property type="entry name" value="DnaJ"/>
    <property type="match status" value="1"/>
</dbReference>
<reference evidence="4" key="1">
    <citation type="submission" date="2022-10" db="EMBL/GenBank/DDBJ databases">
        <title>Description of microaerobic benzene degrading bacteria.</title>
        <authorList>
            <person name="Bedics A."/>
            <person name="Tancsics A."/>
            <person name="Banerjee S."/>
        </authorList>
    </citation>
    <scope>NUCLEOTIDE SEQUENCE</scope>
    <source>
        <strain evidence="4">D2M1</strain>
    </source>
</reference>
<dbReference type="Gene3D" id="2.60.260.20">
    <property type="entry name" value="Urease metallochaperone UreE, N-terminal domain"/>
    <property type="match status" value="2"/>
</dbReference>
<dbReference type="InterPro" id="IPR001623">
    <property type="entry name" value="DnaJ_domain"/>
</dbReference>
<dbReference type="PANTHER" id="PTHR43096:SF10">
    <property type="entry name" value="CHAPERONE PROTEIN DNAJ A6, CHLOROPLASTIC"/>
    <property type="match status" value="1"/>
</dbReference>
<dbReference type="InterPro" id="IPR008971">
    <property type="entry name" value="HSP40/DnaJ_pept-bd"/>
</dbReference>
<dbReference type="Pfam" id="PF00226">
    <property type="entry name" value="DnaJ"/>
    <property type="match status" value="1"/>
</dbReference>
<evidence type="ECO:0000256" key="2">
    <source>
        <dbReference type="ARBA" id="ARBA00023016"/>
    </source>
</evidence>
<gene>
    <name evidence="4" type="ORF">OIN59_24075</name>
</gene>
<keyword evidence="5" id="KW-1185">Reference proteome</keyword>
<evidence type="ECO:0000259" key="3">
    <source>
        <dbReference type="PROSITE" id="PS50076"/>
    </source>
</evidence>